<dbReference type="EMBL" id="AAPJ01000008">
    <property type="protein sequence ID" value="EAS48670.1"/>
    <property type="molecule type" value="Genomic_DNA"/>
</dbReference>
<evidence type="ECO:0000256" key="1">
    <source>
        <dbReference type="SAM" id="MobiDB-lite"/>
    </source>
</evidence>
<dbReference type="AlphaFoldDB" id="Q1YEC1"/>
<evidence type="ECO:0000313" key="3">
    <source>
        <dbReference type="Proteomes" id="UP000000321"/>
    </source>
</evidence>
<dbReference type="Proteomes" id="UP000000321">
    <property type="component" value="Unassembled WGS sequence"/>
</dbReference>
<comment type="caution">
    <text evidence="2">The sequence shown here is derived from an EMBL/GenBank/DDBJ whole genome shotgun (WGS) entry which is preliminary data.</text>
</comment>
<proteinExistence type="predicted"/>
<evidence type="ECO:0000313" key="2">
    <source>
        <dbReference type="EMBL" id="EAS48670.1"/>
    </source>
</evidence>
<name>Q1YEC1_AURMS</name>
<dbReference type="BioCyc" id="AURANTIMONAS:SI859A1_01154-MONOMER"/>
<feature type="region of interest" description="Disordered" evidence="1">
    <location>
        <begin position="117"/>
        <end position="150"/>
    </location>
</feature>
<protein>
    <submittedName>
        <fullName evidence="2">Uncharacterized protein</fullName>
    </submittedName>
</protein>
<reference evidence="2 3" key="1">
    <citation type="journal article" date="2008" name="Appl. Environ. Microbiol.">
        <title>Genomic insights into Mn(II) oxidation by the marine alphaproteobacterium Aurantimonas sp. strain SI85-9A1.</title>
        <authorList>
            <person name="Dick G.J."/>
            <person name="Podell S."/>
            <person name="Johnson H.A."/>
            <person name="Rivera-Espinoza Y."/>
            <person name="Bernier-Latmani R."/>
            <person name="McCarthy J.K."/>
            <person name="Torpey J.W."/>
            <person name="Clement B.G."/>
            <person name="Gaasterland T."/>
            <person name="Tebo B.M."/>
        </authorList>
    </citation>
    <scope>NUCLEOTIDE SEQUENCE [LARGE SCALE GENOMIC DNA]</scope>
    <source>
        <strain evidence="2 3">SI85-9A1</strain>
    </source>
</reference>
<sequence>MRAVSESAVDGSDWLLAAAKRGSTRLAGAGPAAVSCCAVAGPLSGARVAVGVAMERGWVTGRAATGALGGAGGATGSGMAAAVGRLASGDGLSTGTDAAGPFAAAPVAAVARPAAASGDGVATGGGERRSVAPADGASAEGPPARSGGVGFVSRGAGASIRGSGARARSATAGSSGSWRWFLAKRSSSISSDREVFQSPCGRAAAGTRRMLPSSSTSFWPPMRIRCSISSRRTSTSLRFSSMRVTSITARRGARPLNWVPIRPPKAFLARTIIAIARPQTMTATMATQTIGARPSPTRSTIHCGMGRASFYSGRRSTPDFTCGATFRGMNPMGKGNASLDVHKALDGAREGVAGIFRGRRPNKSTLGHSRVESAFDS</sequence>
<organism evidence="2 3">
    <name type="scientific">Aurantimonas manganoxydans (strain ATCC BAA-1229 / DSM 21871 / SI85-9A1)</name>
    <dbReference type="NCBI Taxonomy" id="287752"/>
    <lineage>
        <taxon>Bacteria</taxon>
        <taxon>Pseudomonadati</taxon>
        <taxon>Pseudomonadota</taxon>
        <taxon>Alphaproteobacteria</taxon>
        <taxon>Hyphomicrobiales</taxon>
        <taxon>Aurantimonadaceae</taxon>
        <taxon>Aurantimonas</taxon>
    </lineage>
</organism>
<dbReference type="HOGENOM" id="CLU_733225_0_0_5"/>
<accession>Q1YEC1</accession>
<gene>
    <name evidence="2" type="ORF">SI859A1_01154</name>
</gene>
<keyword evidence="3" id="KW-1185">Reference proteome</keyword>